<proteinExistence type="predicted"/>
<organism evidence="5 6">
    <name type="scientific">Plasticicumulans lactativorans</name>
    <dbReference type="NCBI Taxonomy" id="1133106"/>
    <lineage>
        <taxon>Bacteria</taxon>
        <taxon>Pseudomonadati</taxon>
        <taxon>Pseudomonadota</taxon>
        <taxon>Gammaproteobacteria</taxon>
        <taxon>Candidatus Competibacteraceae</taxon>
        <taxon>Plasticicumulans</taxon>
    </lineage>
</organism>
<accession>A0A4R2L8Q0</accession>
<dbReference type="RefSeq" id="WP_132538453.1">
    <property type="nucleotide sequence ID" value="NZ_SLWY01000002.1"/>
</dbReference>
<dbReference type="InterPro" id="IPR034984">
    <property type="entry name" value="Imelysin-like_IPPA"/>
</dbReference>
<comment type="subcellular location">
    <subcellularLocation>
        <location evidence="1">Cell envelope</location>
    </subcellularLocation>
</comment>
<evidence type="ECO:0000256" key="2">
    <source>
        <dbReference type="ARBA" id="ARBA00022729"/>
    </source>
</evidence>
<dbReference type="GO" id="GO:0030313">
    <property type="term" value="C:cell envelope"/>
    <property type="evidence" value="ECO:0007669"/>
    <property type="project" value="UniProtKB-SubCell"/>
</dbReference>
<evidence type="ECO:0000313" key="5">
    <source>
        <dbReference type="EMBL" id="TCO83482.1"/>
    </source>
</evidence>
<reference evidence="5 6" key="1">
    <citation type="submission" date="2019-03" db="EMBL/GenBank/DDBJ databases">
        <title>Genomic Encyclopedia of Type Strains, Phase IV (KMG-IV): sequencing the most valuable type-strain genomes for metagenomic binning, comparative biology and taxonomic classification.</title>
        <authorList>
            <person name="Goeker M."/>
        </authorList>
    </citation>
    <scope>NUCLEOTIDE SEQUENCE [LARGE SCALE GENOMIC DNA]</scope>
    <source>
        <strain evidence="5 6">DSM 25287</strain>
    </source>
</reference>
<dbReference type="InterPro" id="IPR038352">
    <property type="entry name" value="Imelysin_sf"/>
</dbReference>
<evidence type="ECO:0000259" key="4">
    <source>
        <dbReference type="Pfam" id="PF09375"/>
    </source>
</evidence>
<gene>
    <name evidence="5" type="ORF">EV699_102189</name>
</gene>
<name>A0A4R2L8Q0_9GAMM</name>
<dbReference type="CDD" id="cd14659">
    <property type="entry name" value="Imelysin-like_IPPA"/>
    <property type="match status" value="1"/>
</dbReference>
<dbReference type="AlphaFoldDB" id="A0A4R2L8Q0"/>
<dbReference type="OrthoDB" id="8591749at2"/>
<dbReference type="Proteomes" id="UP000295765">
    <property type="component" value="Unassembled WGS sequence"/>
</dbReference>
<feature type="signal peptide" evidence="3">
    <location>
        <begin position="1"/>
        <end position="25"/>
    </location>
</feature>
<dbReference type="Gene3D" id="1.20.1420.20">
    <property type="entry name" value="M75 peptidase, HXXE motif"/>
    <property type="match status" value="1"/>
</dbReference>
<dbReference type="InterPro" id="IPR018976">
    <property type="entry name" value="Imelysin-like"/>
</dbReference>
<keyword evidence="5" id="KW-0449">Lipoprotein</keyword>
<feature type="chain" id="PRO_5020339687" evidence="3">
    <location>
        <begin position="26"/>
        <end position="364"/>
    </location>
</feature>
<feature type="domain" description="Imelysin-like" evidence="4">
    <location>
        <begin position="41"/>
        <end position="341"/>
    </location>
</feature>
<dbReference type="EMBL" id="SLWY01000002">
    <property type="protein sequence ID" value="TCO83482.1"/>
    <property type="molecule type" value="Genomic_DNA"/>
</dbReference>
<protein>
    <submittedName>
        <fullName evidence="5">Putative lipoprotein</fullName>
    </submittedName>
</protein>
<sequence>MSRACSARRLAALVLLVLAAPAARAVDLHALLGAFADDQLVPAYRGFAADGAALAARAQALCTGRPDAAKLAATRTAWRDAYVRWRGLDAVQFGPALDLRVGRALDAWPVRPRLVDEGLARGPATLAFKDVGAQGKGLAALEYLLWDPARGEAELLAGLAGARCAYLLGAARELAHEAAALWVRWDPQRGRFAREIAEAGHFGADPRHPYLTERAALGELVNRLVAGLEASAGRRLARPAGLGAHGDPSPERFEAARSGATRAGLLAHLDAVRAVLNGPGGDAGLVAVLRDGGHAALAARLDAAGQAAQAAVAALPEPLAAAVVERRAAIEAAFNALLALRGLLETEVATTVGVTMDFNENDGD</sequence>
<comment type="caution">
    <text evidence="5">The sequence shown here is derived from an EMBL/GenBank/DDBJ whole genome shotgun (WGS) entry which is preliminary data.</text>
</comment>
<evidence type="ECO:0000313" key="6">
    <source>
        <dbReference type="Proteomes" id="UP000295765"/>
    </source>
</evidence>
<dbReference type="Pfam" id="PF09375">
    <property type="entry name" value="Peptidase_M75"/>
    <property type="match status" value="1"/>
</dbReference>
<keyword evidence="6" id="KW-1185">Reference proteome</keyword>
<evidence type="ECO:0000256" key="3">
    <source>
        <dbReference type="SAM" id="SignalP"/>
    </source>
</evidence>
<keyword evidence="2 3" id="KW-0732">Signal</keyword>
<evidence type="ECO:0000256" key="1">
    <source>
        <dbReference type="ARBA" id="ARBA00004196"/>
    </source>
</evidence>